<dbReference type="InterPro" id="IPR053064">
    <property type="entry name" value="Ankyrin-MYND_domain-protein"/>
</dbReference>
<name>A0ABM3TXX4_BALAC</name>
<protein>
    <submittedName>
        <fullName evidence="3">Ankyrin repeat and MYND domain-containing protein 1</fullName>
    </submittedName>
</protein>
<reference evidence="3" key="1">
    <citation type="submission" date="2025-08" db="UniProtKB">
        <authorList>
            <consortium name="RefSeq"/>
        </authorList>
    </citation>
    <scope>IDENTIFICATION</scope>
</reference>
<evidence type="ECO:0000313" key="3">
    <source>
        <dbReference type="RefSeq" id="XP_057406952.1"/>
    </source>
</evidence>
<sequence>MLSTKRFIPEAPEGENEEPKGPLREQDLKEAYIELIRGVQEWQDGCVYRGEFGLDVKLGCREFSWPMGEVTSSRGRIHPALFTREPLQQRGNEPQKSATLKLPCKSRCLYSTYSHERVSGRPPACTGLQEELGQQERGPPQDSRRGGRVSTGVAAGQVSREA</sequence>
<proteinExistence type="predicted"/>
<feature type="region of interest" description="Disordered" evidence="1">
    <location>
        <begin position="114"/>
        <end position="162"/>
    </location>
</feature>
<keyword evidence="2" id="KW-1185">Reference proteome</keyword>
<feature type="region of interest" description="Disordered" evidence="1">
    <location>
        <begin position="1"/>
        <end position="25"/>
    </location>
</feature>
<dbReference type="PANTHER" id="PTHR15897:SF2">
    <property type="entry name" value="ANKYRIN REPEAT AND MYND DOMAIN-CONTAINING PROTEIN 1"/>
    <property type="match status" value="1"/>
</dbReference>
<evidence type="ECO:0000313" key="2">
    <source>
        <dbReference type="Proteomes" id="UP001652580"/>
    </source>
</evidence>
<dbReference type="Proteomes" id="UP001652580">
    <property type="component" value="Chromosome 8"/>
</dbReference>
<dbReference type="GeneID" id="114238219"/>
<dbReference type="RefSeq" id="XP_057406952.1">
    <property type="nucleotide sequence ID" value="XM_057550969.1"/>
</dbReference>
<evidence type="ECO:0000256" key="1">
    <source>
        <dbReference type="SAM" id="MobiDB-lite"/>
    </source>
</evidence>
<gene>
    <name evidence="3" type="primary">ANKMY1</name>
</gene>
<organism evidence="2 3">
    <name type="scientific">Balaenoptera acutorostrata</name>
    <name type="common">Common minke whale</name>
    <name type="synonym">Balaena rostrata</name>
    <dbReference type="NCBI Taxonomy" id="9767"/>
    <lineage>
        <taxon>Eukaryota</taxon>
        <taxon>Metazoa</taxon>
        <taxon>Chordata</taxon>
        <taxon>Craniata</taxon>
        <taxon>Vertebrata</taxon>
        <taxon>Euteleostomi</taxon>
        <taxon>Mammalia</taxon>
        <taxon>Eutheria</taxon>
        <taxon>Laurasiatheria</taxon>
        <taxon>Artiodactyla</taxon>
        <taxon>Whippomorpha</taxon>
        <taxon>Cetacea</taxon>
        <taxon>Mysticeti</taxon>
        <taxon>Balaenopteridae</taxon>
        <taxon>Balaenoptera</taxon>
    </lineage>
</organism>
<dbReference type="PANTHER" id="PTHR15897">
    <property type="entry name" value="ANKYRIN REPEAT AND MYND DOMAIN PROTEIN 1"/>
    <property type="match status" value="1"/>
</dbReference>
<accession>A0ABM3TXX4</accession>